<dbReference type="Gene3D" id="3.15.30.10">
    <property type="entry name" value="putative capsid protein of prophage domain like"/>
    <property type="match status" value="1"/>
</dbReference>
<organism evidence="1 2">
    <name type="scientific">Paenibacillus antibioticophila</name>
    <dbReference type="NCBI Taxonomy" id="1274374"/>
    <lineage>
        <taxon>Bacteria</taxon>
        <taxon>Bacillati</taxon>
        <taxon>Bacillota</taxon>
        <taxon>Bacilli</taxon>
        <taxon>Bacillales</taxon>
        <taxon>Paenibacillaceae</taxon>
        <taxon>Paenibacillus</taxon>
    </lineage>
</organism>
<dbReference type="Proteomes" id="UP000681162">
    <property type="component" value="Unassembled WGS sequence"/>
</dbReference>
<name>A0A919XTM6_9BACL</name>
<dbReference type="EMBL" id="BORR01000017">
    <property type="protein sequence ID" value="GIO39066.1"/>
    <property type="molecule type" value="Genomic_DNA"/>
</dbReference>
<dbReference type="Gene3D" id="3.30.1930.10">
    <property type="entry name" value="capsid protein of prophage domain"/>
    <property type="match status" value="1"/>
</dbReference>
<evidence type="ECO:0000313" key="1">
    <source>
        <dbReference type="EMBL" id="GIO39066.1"/>
    </source>
</evidence>
<proteinExistence type="predicted"/>
<sequence>MAMNLDLYKTTTMLQAIEKTMPLRKFFTKTFFPRVDTFVTENVFFDYKKGKRPMAPFVAPRVGGITVSRDGYQTKEYKAPKIAPQRILTVDDLMTRGMGENVFSQRTPAQRQAEMLAKDISELEDMSARRIEWMARELFLGRPIVVKGFIDKLDSEFVEDEINFGFDNKVTLAGANKWNDAGSSGKKYENLENWRLGVIQKSGIAPTMVIFGKNAWNEFRKDTEIKELVNQQNATLALMNPSVVDVALTYCGKLPGLGLELYTYNDWFIDDSGVMQPFIPDDHVVLCRPNLGGFSYGAVTQMEADGQFHTYEGTRIPKSWADQNNDARMIRLSTRPIPIPDDVDGWFVAQVL</sequence>
<accession>A0A919XTM6</accession>
<evidence type="ECO:0000313" key="2">
    <source>
        <dbReference type="Proteomes" id="UP000681162"/>
    </source>
</evidence>
<reference evidence="1 2" key="1">
    <citation type="submission" date="2021-03" db="EMBL/GenBank/DDBJ databases">
        <title>Antimicrobial resistance genes in bacteria isolated from Japanese honey, and their potential for conferring macrolide and lincosamide resistance in the American foulbrood pathogen Paenibacillus larvae.</title>
        <authorList>
            <person name="Okamoto M."/>
            <person name="Kumagai M."/>
            <person name="Kanamori H."/>
            <person name="Takamatsu D."/>
        </authorList>
    </citation>
    <scope>NUCLEOTIDE SEQUENCE [LARGE SCALE GENOMIC DNA]</scope>
    <source>
        <strain evidence="1 2">J41TS12</strain>
    </source>
</reference>
<dbReference type="InterPro" id="IPR005564">
    <property type="entry name" value="Major_capsid_GpE"/>
</dbReference>
<dbReference type="RefSeq" id="WP_212941998.1">
    <property type="nucleotide sequence ID" value="NZ_BORR01000017.1"/>
</dbReference>
<dbReference type="Pfam" id="PF03864">
    <property type="entry name" value="Phage_cap_E"/>
    <property type="match status" value="1"/>
</dbReference>
<keyword evidence="2" id="KW-1185">Reference proteome</keyword>
<evidence type="ECO:0008006" key="3">
    <source>
        <dbReference type="Google" id="ProtNLM"/>
    </source>
</evidence>
<protein>
    <recommendedName>
        <fullName evidence="3">Major capsid protein</fullName>
    </recommendedName>
</protein>
<dbReference type="AlphaFoldDB" id="A0A919XTM6"/>
<gene>
    <name evidence="1" type="ORF">J41TS12_39270</name>
</gene>
<comment type="caution">
    <text evidence="1">The sequence shown here is derived from an EMBL/GenBank/DDBJ whole genome shotgun (WGS) entry which is preliminary data.</text>
</comment>